<dbReference type="Gene3D" id="3.40.50.300">
    <property type="entry name" value="P-loop containing nucleotide triphosphate hydrolases"/>
    <property type="match status" value="1"/>
</dbReference>
<dbReference type="InterPro" id="IPR001650">
    <property type="entry name" value="Helicase_C-like"/>
</dbReference>
<dbReference type="GO" id="GO:0005524">
    <property type="term" value="F:ATP binding"/>
    <property type="evidence" value="ECO:0007669"/>
    <property type="project" value="InterPro"/>
</dbReference>
<dbReference type="CDD" id="cd18012">
    <property type="entry name" value="DEXQc_arch_SWI2_SNF2"/>
    <property type="match status" value="1"/>
</dbReference>
<dbReference type="PROSITE" id="PS51192">
    <property type="entry name" value="HELICASE_ATP_BIND_1"/>
    <property type="match status" value="1"/>
</dbReference>
<dbReference type="Pfam" id="PF00271">
    <property type="entry name" value="Helicase_C"/>
    <property type="match status" value="1"/>
</dbReference>
<keyword evidence="1" id="KW-0378">Hydrolase</keyword>
<dbReference type="InterPro" id="IPR014001">
    <property type="entry name" value="Helicase_ATP-bd"/>
</dbReference>
<protein>
    <submittedName>
        <fullName evidence="4">DEAD/DEAH box helicase</fullName>
    </submittedName>
</protein>
<reference evidence="4" key="1">
    <citation type="submission" date="2020-10" db="EMBL/GenBank/DDBJ databases">
        <authorList>
            <person name="Gilroy R."/>
        </authorList>
    </citation>
    <scope>NUCLEOTIDE SEQUENCE</scope>
    <source>
        <strain evidence="4">ChiBcec16-1751</strain>
    </source>
</reference>
<dbReference type="PANTHER" id="PTHR10799">
    <property type="entry name" value="SNF2/RAD54 HELICASE FAMILY"/>
    <property type="match status" value="1"/>
</dbReference>
<gene>
    <name evidence="4" type="ORF">IAA83_04080</name>
</gene>
<name>A0A9D1F8V9_9FIRM</name>
<dbReference type="InterPro" id="IPR027417">
    <property type="entry name" value="P-loop_NTPase"/>
</dbReference>
<proteinExistence type="predicted"/>
<keyword evidence="4" id="KW-0067">ATP-binding</keyword>
<keyword evidence="4" id="KW-0347">Helicase</keyword>
<dbReference type="SMART" id="SM00490">
    <property type="entry name" value="HELICc"/>
    <property type="match status" value="1"/>
</dbReference>
<accession>A0A9D1F8V9</accession>
<evidence type="ECO:0000259" key="2">
    <source>
        <dbReference type="PROSITE" id="PS51192"/>
    </source>
</evidence>
<comment type="caution">
    <text evidence="4">The sequence shown here is derived from an EMBL/GenBank/DDBJ whole genome shotgun (WGS) entry which is preliminary data.</text>
</comment>
<dbReference type="InterPro" id="IPR000330">
    <property type="entry name" value="SNF2_N"/>
</dbReference>
<sequence>MTGFALKQWFSLLQNTTVSVADNPNPVCLEESRPQVSVTTRRHSGGAQLQWDSQEDWRFFGDSSGFYGLSAKQFIRCDAEFQKNVQPLLGSASHIMRLSMEDLPLFCSCVVPRIQNMVELYDPDGLLTEFLPDECVPQFYLDLENRTLLLRLAFRYDADTFDLGAAAPPGIKRDVLAEEQAKYLVEQSFQWVRGAVFQWEIDDTALFQLLSEGIQTFQERGEVFLSDRLQGKRVEPGPSAVGVSVSDGMLTVQLDTGGFPPQELEALYQSMLKKRRYHKLTDGRYLALDGSAYETLAEMAHMLQLTPKQLTAGTVELPAFRAPYVEELLKTGENLEVRRDRQFRAMMQQFRSGVDGEYPLPPDLEPILRPYQKTGFQWLKTLESCGFGGILADEMGLGKTLQVIAYLTTVTRTAVGRTSLVVCPASLIFNWMDELARFAPELRAAAILGTAAERRQLRKDHNQADLWVTSYELLRQDIESYIKTEFYCCVLDEAQHIKNQSTQISKAVKRILCQQRFILTGTPIENRLSELWNLFDFLMPGYLFTHRSFVEKLEKPVVKSADKDAMEQLRRLVQPFLLRRLKKDVLKELPPKIEYVRRIPLSEQERKLYHATAMQARKNLETGEQGKLAILAALTQLRQICCAPELCFENYDGPHSKLDAVLELCSGMVENGHQILLFSQFTSMLDQIRVGLDAHFISHFTLQGSTPKEQRAQLVKAFNRGEASVFLISLKAGGTGLNLTAADVVVHYDPWWNLAAQSQATDRAHRMGQQHHVQVYQMIAKDTIEERILELQSKKAALMETIGEGREGAILQMSKEELLDLLE</sequence>
<dbReference type="InterPro" id="IPR038718">
    <property type="entry name" value="SNF2-like_sf"/>
</dbReference>
<dbReference type="Gene3D" id="3.40.50.10810">
    <property type="entry name" value="Tandem AAA-ATPase domain"/>
    <property type="match status" value="1"/>
</dbReference>
<dbReference type="InterPro" id="IPR013663">
    <property type="entry name" value="Helicase_SWF/SNF/SWI_bac"/>
</dbReference>
<organism evidence="4 5">
    <name type="scientific">Candidatus Avoscillospira avistercoris</name>
    <dbReference type="NCBI Taxonomy" id="2840707"/>
    <lineage>
        <taxon>Bacteria</taxon>
        <taxon>Bacillati</taxon>
        <taxon>Bacillota</taxon>
        <taxon>Clostridia</taxon>
        <taxon>Eubacteriales</taxon>
        <taxon>Oscillospiraceae</taxon>
        <taxon>Oscillospiraceae incertae sedis</taxon>
        <taxon>Candidatus Avoscillospira</taxon>
    </lineage>
</organism>
<reference evidence="4" key="2">
    <citation type="journal article" date="2021" name="PeerJ">
        <title>Extensive microbial diversity within the chicken gut microbiome revealed by metagenomics and culture.</title>
        <authorList>
            <person name="Gilroy R."/>
            <person name="Ravi A."/>
            <person name="Getino M."/>
            <person name="Pursley I."/>
            <person name="Horton D.L."/>
            <person name="Alikhan N.F."/>
            <person name="Baker D."/>
            <person name="Gharbi K."/>
            <person name="Hall N."/>
            <person name="Watson M."/>
            <person name="Adriaenssens E.M."/>
            <person name="Foster-Nyarko E."/>
            <person name="Jarju S."/>
            <person name="Secka A."/>
            <person name="Antonio M."/>
            <person name="Oren A."/>
            <person name="Chaudhuri R.R."/>
            <person name="La Ragione R."/>
            <person name="Hildebrand F."/>
            <person name="Pallen M.J."/>
        </authorList>
    </citation>
    <scope>NUCLEOTIDE SEQUENCE</scope>
    <source>
        <strain evidence="4">ChiBcec16-1751</strain>
    </source>
</reference>
<dbReference type="GO" id="GO:0016787">
    <property type="term" value="F:hydrolase activity"/>
    <property type="evidence" value="ECO:0007669"/>
    <property type="project" value="UniProtKB-KW"/>
</dbReference>
<evidence type="ECO:0000259" key="3">
    <source>
        <dbReference type="PROSITE" id="PS51194"/>
    </source>
</evidence>
<dbReference type="CDD" id="cd18793">
    <property type="entry name" value="SF2_C_SNF"/>
    <property type="match status" value="1"/>
</dbReference>
<dbReference type="PROSITE" id="PS51194">
    <property type="entry name" value="HELICASE_CTER"/>
    <property type="match status" value="1"/>
</dbReference>
<evidence type="ECO:0000313" key="4">
    <source>
        <dbReference type="EMBL" id="HIS64535.1"/>
    </source>
</evidence>
<dbReference type="Proteomes" id="UP000886741">
    <property type="component" value="Unassembled WGS sequence"/>
</dbReference>
<dbReference type="Pfam" id="PF00176">
    <property type="entry name" value="SNF2-rel_dom"/>
    <property type="match status" value="1"/>
</dbReference>
<dbReference type="GO" id="GO:0004386">
    <property type="term" value="F:helicase activity"/>
    <property type="evidence" value="ECO:0007669"/>
    <property type="project" value="UniProtKB-KW"/>
</dbReference>
<feature type="domain" description="Helicase ATP-binding" evidence="2">
    <location>
        <begin position="380"/>
        <end position="541"/>
    </location>
</feature>
<dbReference type="EMBL" id="DVJJ01000065">
    <property type="protein sequence ID" value="HIS64535.1"/>
    <property type="molecule type" value="Genomic_DNA"/>
</dbReference>
<evidence type="ECO:0000313" key="5">
    <source>
        <dbReference type="Proteomes" id="UP000886741"/>
    </source>
</evidence>
<keyword evidence="4" id="KW-0547">Nucleotide-binding</keyword>
<dbReference type="SMART" id="SM00487">
    <property type="entry name" value="DEXDc"/>
    <property type="match status" value="1"/>
</dbReference>
<evidence type="ECO:0000256" key="1">
    <source>
        <dbReference type="ARBA" id="ARBA00022801"/>
    </source>
</evidence>
<feature type="domain" description="Helicase C-terminal" evidence="3">
    <location>
        <begin position="657"/>
        <end position="822"/>
    </location>
</feature>
<dbReference type="AlphaFoldDB" id="A0A9D1F8V9"/>
<dbReference type="InterPro" id="IPR049730">
    <property type="entry name" value="SNF2/RAD54-like_C"/>
</dbReference>
<dbReference type="SUPFAM" id="SSF52540">
    <property type="entry name" value="P-loop containing nucleoside triphosphate hydrolases"/>
    <property type="match status" value="2"/>
</dbReference>
<dbReference type="Pfam" id="PF08455">
    <property type="entry name" value="SNF2_assoc"/>
    <property type="match status" value="1"/>
</dbReference>